<dbReference type="EMBL" id="CAMXCT020000253">
    <property type="protein sequence ID" value="CAL1129596.1"/>
    <property type="molecule type" value="Genomic_DNA"/>
</dbReference>
<dbReference type="InterPro" id="IPR036691">
    <property type="entry name" value="Endo/exonu/phosph_ase_sf"/>
</dbReference>
<evidence type="ECO:0000256" key="1">
    <source>
        <dbReference type="SAM" id="MobiDB-lite"/>
    </source>
</evidence>
<reference evidence="3" key="2">
    <citation type="submission" date="2024-04" db="EMBL/GenBank/DDBJ databases">
        <authorList>
            <person name="Chen Y."/>
            <person name="Shah S."/>
            <person name="Dougan E. K."/>
            <person name="Thang M."/>
            <person name="Chan C."/>
        </authorList>
    </citation>
    <scope>NUCLEOTIDE SEQUENCE [LARGE SCALE GENOMIC DNA]</scope>
</reference>
<name>A0A9P1FHI7_9DINO</name>
<feature type="compositionally biased region" description="Polar residues" evidence="1">
    <location>
        <begin position="1605"/>
        <end position="1617"/>
    </location>
</feature>
<protein>
    <submittedName>
        <fullName evidence="4">RNase H type-1 domain-containing protein</fullName>
    </submittedName>
</protein>
<sequence>MPADLAELQLDTYLVQVEQDGPVASIMRFTLVDVEIYLPGETQPSTNSRRVLWLPNFATRLTLFRLLHLENHCVETPERCHLFLNDYEIEQRDDATLDITHGQYINVYIGACDYNLIDQIFQEDTSDDQMQLLQYGTKDIPDTSKPPIWLFRTDQQTEPLGPEQWCTEQQGARQDGRAHLGLTPEWGLALVRAFHREAFIEMEEEGPVAYIMTWLVQHERRPRCLQPRTVRLEANPAEWEQLIAETWEDMLIHGHGLAFHHVHPRPVQATTQTLLGHVIVEQEAAPTDTVAPGTHLEVLLPTFRPSPPAAPPRRVQLYENFQDWEPLLRAAWRDRLDPTAEVDFYVVYPSPPSSTNDIAVHVIMIQHEHPSWITTLVSVLDDDFQDEEPEVQLAATTHEHAIFEHVLVVTELVDRCMGPTATRTCQMWHRGEQLRWGHPYPGRNGMSIQVHTQALAPQAPANPGLNLLQKYVQLTQGHIAPSKGQERLTDGLVAHTHRPCQLQETVAVRILPGRPDQQLLPDYIEFAPPISTDNIRKELSLWGHDCDVELLEDFDIALCFDRQGYPQLACRIFISVANGQIYGPFYQEGIQLCVDENKDMQFLHAQGHPKAVIVSRRSTFNRTTIVLFQESFGVLEELPGKLRQPPTWPQQQPVAPPGVMYKGPQAERPFAGRDSRIDLGKTSVELQEFFQRSSFDLHTSFDGLQLPADLEAFLNCIPLIGDQHPDRFIIYVDGSSQGHQHHHPTAWIEEHGTPDAWAMIVLAECYATSTRPHQLFLVGWTAQQVRYNATSRFHLGSTAHQPSSLVKEQEIPVLQHIKIQISFCTANVLSMYNRPDGYAGKVGYLVEQFQAHGLLFGGIQEARTPEGSCKCQNVLRFCSGALQGQGGVELWINTRQPYGYEGRKALHLRQEHIQIIHADPHRLLARVYTSFLDIHIFVAHAPHSGHSIDLRTKWWQLSTDIIQEHCGENKPYVMIDANAETGSVDGLSVLHQPGTTSKSTPLWRQFLEVHQLALPQTLYTHVGGLDTWTSPDGNTTHCLDYVAVPCERLVCCTHSQLLDSFDLGNEQQDHTPIAVELGWAYHVSHKPSRRQRAATTFDRAKIRNTNLDGLLSDHPATDWALDVDTQIETLNQAVHKELHRRCPTQRKGPKKSFISDAIWSLRSHKLRCRRALKHTKKIILRELLATAFGAWKRSNEGSDYQATSLQEQYMTTLLCGNLRCLADFRSHAKQLKDALKAAKFRGVAEHIDKLAPTASASTILHTLRPLVGTSNLKNKGIAPLPQVLDREDQPCRSPEDALNRWIEFFGNMEGGVRRPAQPQRDMWIQNLASLHSDPVVVAIEDLPPLAALESAFRQVSTGKATGPDNIPAEVCNSCPTALARHSFPLLLKTLLHGHEPLMHKGGRLVPIWKRKMSKQRCEAYRSILISSHIGKCIHRTLRLHQASIYEQYMIRQQIGGQRKAPVNLGVHLARAFFRHHHLRQRPIAFIFLDLSEAFYRVIRPLAVGGKTDDETLALVASRLGLPATILDDLRIHLSQDCATQQAQDCHLTDEQILYQTGLPSPSELLRVQLIRRASLHACKQREKDQALLLFHKEILQYWLHAGTKPGQSTRSPPTTFESAGPRPEQGVLRDFENVDWTLHDECCLAFVETENLADLEQKIRDIITERTISWTMCTATLAAVRNTILEHNQDESIRQIGESFLLHIVDALMRPDAWPFLHSVPAPLERKDLHCLEKEILEQTRPLNWPIPRQFGKFRIVLHAFSGRRRLGDFQYYLDALLQKQTEGFIVYTVSLDIIVDKEKGNIAEKTVRDFWFHSITQGWTIAFLAGPPCETWSKARAVHAADPANSQPRVLRDAMDLWGFPQLRLRELDQVCVGNLLLCFAAEAFLRLADTGGFAAIEHPKEPEDPQLASIWRLPLFEALTRLPGVELLSLSQGLLGAKSMKPTQLLCLNLPGMTQTILANHVTKSNPKTSSIGRQGDGSWATGGLKEYPPAFSKALAEQFCGAISAVPLSAQEDPDSQFLSVCKAMTVTSFTVEYGRDFAG</sequence>
<organism evidence="2">
    <name type="scientific">Cladocopium goreaui</name>
    <dbReference type="NCBI Taxonomy" id="2562237"/>
    <lineage>
        <taxon>Eukaryota</taxon>
        <taxon>Sar</taxon>
        <taxon>Alveolata</taxon>
        <taxon>Dinophyceae</taxon>
        <taxon>Suessiales</taxon>
        <taxon>Symbiodiniaceae</taxon>
        <taxon>Cladocopium</taxon>
    </lineage>
</organism>
<evidence type="ECO:0000313" key="5">
    <source>
        <dbReference type="Proteomes" id="UP001152797"/>
    </source>
</evidence>
<evidence type="ECO:0000313" key="2">
    <source>
        <dbReference type="EMBL" id="CAI3976221.1"/>
    </source>
</evidence>
<accession>A0A9P1FHI7</accession>
<comment type="caution">
    <text evidence="2">The sequence shown here is derived from an EMBL/GenBank/DDBJ whole genome shotgun (WGS) entry which is preliminary data.</text>
</comment>
<keyword evidence="5" id="KW-1185">Reference proteome</keyword>
<dbReference type="Gene3D" id="3.60.10.10">
    <property type="entry name" value="Endonuclease/exonuclease/phosphatase"/>
    <property type="match status" value="1"/>
</dbReference>
<proteinExistence type="predicted"/>
<dbReference type="EMBL" id="CAMXCT030000253">
    <property type="protein sequence ID" value="CAL4763533.1"/>
    <property type="molecule type" value="Genomic_DNA"/>
</dbReference>
<dbReference type="EMBL" id="CAMXCT010000253">
    <property type="protein sequence ID" value="CAI3976221.1"/>
    <property type="molecule type" value="Genomic_DNA"/>
</dbReference>
<dbReference type="SUPFAM" id="SSF56219">
    <property type="entry name" value="DNase I-like"/>
    <property type="match status" value="1"/>
</dbReference>
<evidence type="ECO:0000313" key="3">
    <source>
        <dbReference type="EMBL" id="CAL1129596.1"/>
    </source>
</evidence>
<dbReference type="Proteomes" id="UP001152797">
    <property type="component" value="Unassembled WGS sequence"/>
</dbReference>
<gene>
    <name evidence="2" type="ORF">C1SCF055_LOCUS4458</name>
</gene>
<feature type="region of interest" description="Disordered" evidence="1">
    <location>
        <begin position="1604"/>
        <end position="1624"/>
    </location>
</feature>
<reference evidence="2" key="1">
    <citation type="submission" date="2022-10" db="EMBL/GenBank/DDBJ databases">
        <authorList>
            <person name="Chen Y."/>
            <person name="Dougan E. K."/>
            <person name="Chan C."/>
            <person name="Rhodes N."/>
            <person name="Thang M."/>
        </authorList>
    </citation>
    <scope>NUCLEOTIDE SEQUENCE</scope>
</reference>
<dbReference type="OrthoDB" id="425681at2759"/>
<evidence type="ECO:0000313" key="4">
    <source>
        <dbReference type="EMBL" id="CAL4763533.1"/>
    </source>
</evidence>